<gene>
    <name evidence="1" type="ORF">EJ04DRAFT_590281</name>
</gene>
<organism evidence="1 2">
    <name type="scientific">Polyplosphaeria fusca</name>
    <dbReference type="NCBI Taxonomy" id="682080"/>
    <lineage>
        <taxon>Eukaryota</taxon>
        <taxon>Fungi</taxon>
        <taxon>Dikarya</taxon>
        <taxon>Ascomycota</taxon>
        <taxon>Pezizomycotina</taxon>
        <taxon>Dothideomycetes</taxon>
        <taxon>Pleosporomycetidae</taxon>
        <taxon>Pleosporales</taxon>
        <taxon>Tetraplosphaeriaceae</taxon>
        <taxon>Polyplosphaeria</taxon>
    </lineage>
</organism>
<keyword evidence="2" id="KW-1185">Reference proteome</keyword>
<dbReference type="OrthoDB" id="10264507at2759"/>
<protein>
    <submittedName>
        <fullName evidence="1">Uncharacterized protein</fullName>
    </submittedName>
</protein>
<accession>A0A9P4UXH5</accession>
<reference evidence="1" key="1">
    <citation type="journal article" date="2020" name="Stud. Mycol.">
        <title>101 Dothideomycetes genomes: a test case for predicting lifestyles and emergence of pathogens.</title>
        <authorList>
            <person name="Haridas S."/>
            <person name="Albert R."/>
            <person name="Binder M."/>
            <person name="Bloem J."/>
            <person name="Labutti K."/>
            <person name="Salamov A."/>
            <person name="Andreopoulos B."/>
            <person name="Baker S."/>
            <person name="Barry K."/>
            <person name="Bills G."/>
            <person name="Bluhm B."/>
            <person name="Cannon C."/>
            <person name="Castanera R."/>
            <person name="Culley D."/>
            <person name="Daum C."/>
            <person name="Ezra D."/>
            <person name="Gonzalez J."/>
            <person name="Henrissat B."/>
            <person name="Kuo A."/>
            <person name="Liang C."/>
            <person name="Lipzen A."/>
            <person name="Lutzoni F."/>
            <person name="Magnuson J."/>
            <person name="Mondo S."/>
            <person name="Nolan M."/>
            <person name="Ohm R."/>
            <person name="Pangilinan J."/>
            <person name="Park H.-J."/>
            <person name="Ramirez L."/>
            <person name="Alfaro M."/>
            <person name="Sun H."/>
            <person name="Tritt A."/>
            <person name="Yoshinaga Y."/>
            <person name="Zwiers L.-H."/>
            <person name="Turgeon B."/>
            <person name="Goodwin S."/>
            <person name="Spatafora J."/>
            <person name="Crous P."/>
            <person name="Grigoriev I."/>
        </authorList>
    </citation>
    <scope>NUCLEOTIDE SEQUENCE</scope>
    <source>
        <strain evidence="1">CBS 125425</strain>
    </source>
</reference>
<dbReference type="Proteomes" id="UP000799444">
    <property type="component" value="Unassembled WGS sequence"/>
</dbReference>
<comment type="caution">
    <text evidence="1">The sequence shown here is derived from an EMBL/GenBank/DDBJ whole genome shotgun (WGS) entry which is preliminary data.</text>
</comment>
<sequence length="142" mass="16324">MTSIFCCSSTKPYKAARLSHETKFNDFITWAAYPRETTETIDALPSSDKVPYAMQLVKQINYGPLESKRYFVVNADGDADKAFVEVSETWLIEANFEKLNAYKNFRCGVHNRFFEVNFYKKDPVNAHHWRASVARPGGEIDL</sequence>
<name>A0A9P4UXH5_9PLEO</name>
<evidence type="ECO:0000313" key="1">
    <source>
        <dbReference type="EMBL" id="KAF2728848.1"/>
    </source>
</evidence>
<proteinExistence type="predicted"/>
<dbReference type="EMBL" id="ML996264">
    <property type="protein sequence ID" value="KAF2728848.1"/>
    <property type="molecule type" value="Genomic_DNA"/>
</dbReference>
<dbReference type="AlphaFoldDB" id="A0A9P4UXH5"/>
<evidence type="ECO:0000313" key="2">
    <source>
        <dbReference type="Proteomes" id="UP000799444"/>
    </source>
</evidence>